<evidence type="ECO:0000256" key="3">
    <source>
        <dbReference type="SAM" id="MobiDB-lite"/>
    </source>
</evidence>
<feature type="compositionally biased region" description="Polar residues" evidence="3">
    <location>
        <begin position="500"/>
        <end position="516"/>
    </location>
</feature>
<dbReference type="InterPro" id="IPR044801">
    <property type="entry name" value="Filamin"/>
</dbReference>
<feature type="region of interest" description="Disordered" evidence="3">
    <location>
        <begin position="737"/>
        <end position="788"/>
    </location>
</feature>
<dbReference type="SUPFAM" id="SSF81296">
    <property type="entry name" value="E set domains"/>
    <property type="match status" value="7"/>
</dbReference>
<evidence type="ECO:0000256" key="2">
    <source>
        <dbReference type="PROSITE-ProRule" id="PRU00087"/>
    </source>
</evidence>
<feature type="repeat" description="Filamin" evidence="2">
    <location>
        <begin position="1373"/>
        <end position="1473"/>
    </location>
</feature>
<feature type="region of interest" description="Disordered" evidence="3">
    <location>
        <begin position="930"/>
        <end position="949"/>
    </location>
</feature>
<dbReference type="InterPro" id="IPR014756">
    <property type="entry name" value="Ig_E-set"/>
</dbReference>
<comment type="caution">
    <text evidence="4">The sequence shown here is derived from an EMBL/GenBank/DDBJ whole genome shotgun (WGS) entry which is preliminary data.</text>
</comment>
<feature type="compositionally biased region" description="Acidic residues" evidence="3">
    <location>
        <begin position="775"/>
        <end position="785"/>
    </location>
</feature>
<feature type="repeat" description="Filamin" evidence="2">
    <location>
        <begin position="897"/>
        <end position="999"/>
    </location>
</feature>
<organism evidence="4 5">
    <name type="scientific">Diacronema lutheri</name>
    <name type="common">Unicellular marine alga</name>
    <name type="synonym">Monochrysis lutheri</name>
    <dbReference type="NCBI Taxonomy" id="2081491"/>
    <lineage>
        <taxon>Eukaryota</taxon>
        <taxon>Haptista</taxon>
        <taxon>Haptophyta</taxon>
        <taxon>Pavlovophyceae</taxon>
        <taxon>Pavlovales</taxon>
        <taxon>Pavlovaceae</taxon>
        <taxon>Diacronema</taxon>
    </lineage>
</organism>
<keyword evidence="1" id="KW-0677">Repeat</keyword>
<dbReference type="Proteomes" id="UP000751190">
    <property type="component" value="Unassembled WGS sequence"/>
</dbReference>
<feature type="compositionally biased region" description="Basic and acidic residues" evidence="3">
    <location>
        <begin position="751"/>
        <end position="765"/>
    </location>
</feature>
<dbReference type="InterPro" id="IPR013783">
    <property type="entry name" value="Ig-like_fold"/>
</dbReference>
<sequence>MENGSLMRSTGGFSEAMLRKLHDACAVRNRHGLEHAPVLSPGGTHVARGQRDGAVEVVHAASGVRVRLFGGGGDQPANGGEAYAWHETALSDRPLPLNGDGDHVPAPSAARFLAAPLWLTPAPTPRADPRGGGAKAERARPAPESTPRAATPPTRAPAATRARAQPGLAASGAPFPPKAGWPLGEAHPAMCEIVGDGARSGVARQPGAFRVLLRDATGAPASRGGELLRASARGPAPMHVTTFDEGGGSCEVRYEATQSGTYRIALSLGRGAHALAGSPLLLALAPAPAGVPRCIVRGAGTVTATAGEEAWFEVCAEGTAAAGARLAAPAGSSGSRAVGAAAAAAGAGLWAGGIRVVLWPALPHAPADAYDAAAIADDEEGDDARDAHSGGARRAPVLGRVVESAPGIFDVTYTPTVAGAHVLHVTVDSNRHHAAAAAAVTATASAAAAIAHPSARASHAGARASRAGAPGGGASGLRASGLHLPGSPFDVTVHPARAHASTSEARWSARDAQSSARPGGPPEQRTDGPDGLVGAHAVLELEAGGCVRADIVARDRHGTRCVYGGERFVVRAAPAGAPAGTGAGVRAVECAEQRIGGHVDKYYAQLQLDRVGEYELATWLHAHAPLPLAAAQLGMDAASEPRARSGADDGVESAVRDSGRSASPGGEGRAPEPLGVGGSARVRVRAGPAAAGCCALRGADALLRAAASARLEVVLQAADAFGNWAERGGEVVTARLEHDPQIDGVDEGEGGEGRSGDARAERAGVKDANGGGEGGADEGEDDAGAGDEGVGFLTAEAARWHGGAEPRLRKGAHVRWKDAGDGSYALRWVEYVACSGRLHVQLGGAAVRGSPFEFRVAPARAHAPRCELRWADEGRSGNSGGGAVCAAGERIALLLRTRDAYGNVVRVGGERVSARLELLDAAAPADALPRAASGARDSGGRPLAAAHAPPPAPALPVHVADLANGTYLLSCAPAVAGAHVLLVAMNNEAIGGAPVRIDVRAGAAHAPSCRLEAMPSAVRAGEPLRLIAWAADRFGNRTALRAQRESADGAGGGDGGRFELRVDAAAQPDGDDDRAYAGAGVSAAAAAADGWPHWLSCNGERLHDGGRAQLDLAPYTAARAAPGSTGGGARSDGGVAALRARETRPRCDLRELSEQGGNDGSHGSHGSYGATLVATRSARLFISVTLDGRHVAGSPAVCAVRAAAPDASRCALHGAALRGGIAGSRWELYAHLADRWGNVCGDADEPFGGGPGGAAEHEDARSPLRASLRLVRRGAGAPGGRAGDAANGAEVDCVVSFEPSALSVSPFARPPGAPGFDGSAHGGARGGTMGACALTAVRGSCVAYRAGQYDLSVWLAEGGALLPGCPHSLTIAPAETVARASTADGPGVSRARVGAVARCVLVARDGWGNARHVGGDSVELACSGPGNARAMRVRDRADGSYVCEYVVDTPGEYRLSVLVARAHAAGSPFAVRATVGDGDGDDEIDEQAEGEEEDDDEEGEEVVEEGWDTQGGAPLPSQRRVSGGAWRAAGSCAISGRPAAPTSPAPTSPRAEGAARAQPAVALRADARDDGAPLAMLLATQSDGGAGVPRSRHAPHTDGARRRAHGSHCAARGDGLSAAKAGIASVFELHTSDAHGERCDGGGSPPLVRAASGMPPLAGARAREVRDGVWQCSYAPTRAGALLIDVLTADGAHVLGSPFSVAVVAGPTSAAASAAVGLATHAVVAGVQARFAIQARDDFGNRRNDGGDPFEAHLVRTGGARAPMGATDAPADGAASEWSGAQVIDCADGTYLCTFTAPKQTGAHELHVTLRGAHLRGSPYAVDVRHA</sequence>
<evidence type="ECO:0000313" key="5">
    <source>
        <dbReference type="Proteomes" id="UP000751190"/>
    </source>
</evidence>
<feature type="compositionally biased region" description="Low complexity" evidence="3">
    <location>
        <begin position="1548"/>
        <end position="1560"/>
    </location>
</feature>
<dbReference type="GO" id="GO:0030036">
    <property type="term" value="P:actin cytoskeleton organization"/>
    <property type="evidence" value="ECO:0007669"/>
    <property type="project" value="InterPro"/>
</dbReference>
<dbReference type="PANTHER" id="PTHR38537">
    <property type="entry name" value="JITTERBUG, ISOFORM N"/>
    <property type="match status" value="1"/>
</dbReference>
<gene>
    <name evidence="4" type="ORF">KFE25_012458</name>
</gene>
<dbReference type="SMART" id="SM00557">
    <property type="entry name" value="IG_FLMN"/>
    <property type="match status" value="6"/>
</dbReference>
<feature type="region of interest" description="Disordered" evidence="3">
    <location>
        <begin position="497"/>
        <end position="531"/>
    </location>
</feature>
<dbReference type="PANTHER" id="PTHR38537:SF8">
    <property type="entry name" value="FILAMIN-A"/>
    <property type="match status" value="1"/>
</dbReference>
<feature type="repeat" description="Filamin" evidence="2">
    <location>
        <begin position="183"/>
        <end position="284"/>
    </location>
</feature>
<protein>
    <submittedName>
        <fullName evidence="4">Uncharacterized protein</fullName>
    </submittedName>
</protein>
<feature type="compositionally biased region" description="Low complexity" evidence="3">
    <location>
        <begin position="457"/>
        <end position="468"/>
    </location>
</feature>
<feature type="repeat" description="Filamin" evidence="2">
    <location>
        <begin position="782"/>
        <end position="856"/>
    </location>
</feature>
<feature type="compositionally biased region" description="Acidic residues" evidence="3">
    <location>
        <begin position="1478"/>
        <end position="1507"/>
    </location>
</feature>
<reference evidence="4" key="1">
    <citation type="submission" date="2021-05" db="EMBL/GenBank/DDBJ databases">
        <title>The genome of the haptophyte Pavlova lutheri (Diacronema luteri, Pavlovales) - a model for lipid biosynthesis in eukaryotic algae.</title>
        <authorList>
            <person name="Hulatt C.J."/>
            <person name="Posewitz M.C."/>
        </authorList>
    </citation>
    <scope>NUCLEOTIDE SEQUENCE</scope>
    <source>
        <strain evidence="4">NIVA-4/92</strain>
    </source>
</reference>
<proteinExistence type="predicted"/>
<evidence type="ECO:0000313" key="4">
    <source>
        <dbReference type="EMBL" id="KAG8465095.1"/>
    </source>
</evidence>
<feature type="repeat" description="Filamin" evidence="2">
    <location>
        <begin position="1601"/>
        <end position="1703"/>
    </location>
</feature>
<feature type="region of interest" description="Disordered" evidence="3">
    <location>
        <begin position="637"/>
        <end position="677"/>
    </location>
</feature>
<dbReference type="OrthoDB" id="342730at2759"/>
<dbReference type="GO" id="GO:0051015">
    <property type="term" value="F:actin filament binding"/>
    <property type="evidence" value="ECO:0007669"/>
    <property type="project" value="InterPro"/>
</dbReference>
<dbReference type="Gene3D" id="2.60.40.10">
    <property type="entry name" value="Immunoglobulins"/>
    <property type="match status" value="7"/>
</dbReference>
<dbReference type="InterPro" id="IPR001298">
    <property type="entry name" value="Filamin/ABP280_rpt"/>
</dbReference>
<accession>A0A8J6CCS2</accession>
<keyword evidence="5" id="KW-1185">Reference proteome</keyword>
<feature type="region of interest" description="Disordered" evidence="3">
    <location>
        <begin position="1582"/>
        <end position="1610"/>
    </location>
</feature>
<feature type="compositionally biased region" description="Low complexity" evidence="3">
    <location>
        <begin position="142"/>
        <end position="164"/>
    </location>
</feature>
<dbReference type="InterPro" id="IPR017868">
    <property type="entry name" value="Filamin/ABP280_repeat-like"/>
</dbReference>
<feature type="repeat" description="Filamin" evidence="2">
    <location>
        <begin position="1705"/>
        <end position="1824"/>
    </location>
</feature>
<evidence type="ECO:0000256" key="1">
    <source>
        <dbReference type="ARBA" id="ARBA00022737"/>
    </source>
</evidence>
<dbReference type="PROSITE" id="PS50194">
    <property type="entry name" value="FILAMIN_REPEAT"/>
    <property type="match status" value="6"/>
</dbReference>
<name>A0A8J6CCS2_DIALT</name>
<feature type="region of interest" description="Disordered" evidence="3">
    <location>
        <begin position="457"/>
        <end position="481"/>
    </location>
</feature>
<dbReference type="Pfam" id="PF00630">
    <property type="entry name" value="Filamin"/>
    <property type="match status" value="4"/>
</dbReference>
<feature type="region of interest" description="Disordered" evidence="3">
    <location>
        <begin position="120"/>
        <end position="181"/>
    </location>
</feature>
<feature type="region of interest" description="Disordered" evidence="3">
    <location>
        <begin position="1471"/>
        <end position="1560"/>
    </location>
</feature>
<dbReference type="EMBL" id="JAGTXO010000011">
    <property type="protein sequence ID" value="KAG8465095.1"/>
    <property type="molecule type" value="Genomic_DNA"/>
</dbReference>